<dbReference type="InterPro" id="IPR006015">
    <property type="entry name" value="Universal_stress_UspA"/>
</dbReference>
<evidence type="ECO:0000259" key="2">
    <source>
        <dbReference type="Pfam" id="PF00582"/>
    </source>
</evidence>
<dbReference type="GO" id="GO:0016787">
    <property type="term" value="F:hydrolase activity"/>
    <property type="evidence" value="ECO:0007669"/>
    <property type="project" value="UniProtKB-KW"/>
</dbReference>
<evidence type="ECO:0000256" key="1">
    <source>
        <dbReference type="SAM" id="MobiDB-lite"/>
    </source>
</evidence>
<evidence type="ECO:0000313" key="4">
    <source>
        <dbReference type="Proteomes" id="UP000275078"/>
    </source>
</evidence>
<reference evidence="3 4" key="1">
    <citation type="journal article" date="2018" name="Nat. Ecol. Evol.">
        <title>Pezizomycetes genomes reveal the molecular basis of ectomycorrhizal truffle lifestyle.</title>
        <authorList>
            <person name="Murat C."/>
            <person name="Payen T."/>
            <person name="Noel B."/>
            <person name="Kuo A."/>
            <person name="Morin E."/>
            <person name="Chen J."/>
            <person name="Kohler A."/>
            <person name="Krizsan K."/>
            <person name="Balestrini R."/>
            <person name="Da Silva C."/>
            <person name="Montanini B."/>
            <person name="Hainaut M."/>
            <person name="Levati E."/>
            <person name="Barry K.W."/>
            <person name="Belfiori B."/>
            <person name="Cichocki N."/>
            <person name="Clum A."/>
            <person name="Dockter R.B."/>
            <person name="Fauchery L."/>
            <person name="Guy J."/>
            <person name="Iotti M."/>
            <person name="Le Tacon F."/>
            <person name="Lindquist E.A."/>
            <person name="Lipzen A."/>
            <person name="Malagnac F."/>
            <person name="Mello A."/>
            <person name="Molinier V."/>
            <person name="Miyauchi S."/>
            <person name="Poulain J."/>
            <person name="Riccioni C."/>
            <person name="Rubini A."/>
            <person name="Sitrit Y."/>
            <person name="Splivallo R."/>
            <person name="Traeger S."/>
            <person name="Wang M."/>
            <person name="Zifcakova L."/>
            <person name="Wipf D."/>
            <person name="Zambonelli A."/>
            <person name="Paolocci F."/>
            <person name="Nowrousian M."/>
            <person name="Ottonello S."/>
            <person name="Baldrian P."/>
            <person name="Spatafora J.W."/>
            <person name="Henrissat B."/>
            <person name="Nagy L.G."/>
            <person name="Aury J.M."/>
            <person name="Wincker P."/>
            <person name="Grigoriev I.V."/>
            <person name="Bonfante P."/>
            <person name="Martin F.M."/>
        </authorList>
    </citation>
    <scope>NUCLEOTIDE SEQUENCE [LARGE SCALE GENOMIC DNA]</scope>
    <source>
        <strain evidence="3 4">RN42</strain>
    </source>
</reference>
<dbReference type="InterPro" id="IPR014729">
    <property type="entry name" value="Rossmann-like_a/b/a_fold"/>
</dbReference>
<dbReference type="OrthoDB" id="843225at2759"/>
<evidence type="ECO:0000313" key="3">
    <source>
        <dbReference type="EMBL" id="RPA79313.1"/>
    </source>
</evidence>
<keyword evidence="4" id="KW-1185">Reference proteome</keyword>
<gene>
    <name evidence="3" type="ORF">BJ508DRAFT_348268</name>
</gene>
<dbReference type="PANTHER" id="PTHR47815">
    <property type="entry name" value="UNIVERSAL STRESS PROTEIN A FAMILY PROTEIN C25B2.10"/>
    <property type="match status" value="1"/>
</dbReference>
<dbReference type="EMBL" id="ML119700">
    <property type="protein sequence ID" value="RPA79313.1"/>
    <property type="molecule type" value="Genomic_DNA"/>
</dbReference>
<proteinExistence type="predicted"/>
<dbReference type="CDD" id="cd23659">
    <property type="entry name" value="USP_At3g01520-like"/>
    <property type="match status" value="1"/>
</dbReference>
<feature type="domain" description="UspA" evidence="2">
    <location>
        <begin position="43"/>
        <end position="181"/>
    </location>
</feature>
<dbReference type="STRING" id="1160509.A0A3N4HZN0"/>
<keyword evidence="3" id="KW-0378">Hydrolase</keyword>
<name>A0A3N4HZN0_ASCIM</name>
<dbReference type="Proteomes" id="UP000275078">
    <property type="component" value="Unassembled WGS sequence"/>
</dbReference>
<organism evidence="3 4">
    <name type="scientific">Ascobolus immersus RN42</name>
    <dbReference type="NCBI Taxonomy" id="1160509"/>
    <lineage>
        <taxon>Eukaryota</taxon>
        <taxon>Fungi</taxon>
        <taxon>Dikarya</taxon>
        <taxon>Ascomycota</taxon>
        <taxon>Pezizomycotina</taxon>
        <taxon>Pezizomycetes</taxon>
        <taxon>Pezizales</taxon>
        <taxon>Ascobolaceae</taxon>
        <taxon>Ascobolus</taxon>
    </lineage>
</organism>
<dbReference type="Pfam" id="PF00582">
    <property type="entry name" value="Usp"/>
    <property type="match status" value="1"/>
</dbReference>
<dbReference type="SUPFAM" id="SSF52402">
    <property type="entry name" value="Adenine nucleotide alpha hydrolases-like"/>
    <property type="match status" value="1"/>
</dbReference>
<dbReference type="InterPro" id="IPR006016">
    <property type="entry name" value="UspA"/>
</dbReference>
<sequence>ISLANRTFIKRVSFDTFDNKDAPDFSLTLQAKHKDYSYSRRSRTFLCGHDQNDYSDYALEWLLEELVDDGDEIVCLRVVDKDSKITSEDAVDGEKEYRAEARKLMEKIIEKNDDEKAISIILEFAIGKVQETIQRMIHIYEPVILIVGTRGRSLGGLQGLLPGSVSKYCLQHSPVPVIVVRPSNKREKKKKKRQADPSRRAYMSILEKSSYDSTFNLLSGARTPGSGNGGDVTPNIHSGPVSRRTSGEDTNLSPVIEGMKSVSFGESKQAPRSDDVSPMTESQNPIDKAGGE</sequence>
<dbReference type="PRINTS" id="PR01438">
    <property type="entry name" value="UNVRSLSTRESS"/>
</dbReference>
<accession>A0A3N4HZN0</accession>
<feature type="region of interest" description="Disordered" evidence="1">
    <location>
        <begin position="217"/>
        <end position="292"/>
    </location>
</feature>
<protein>
    <submittedName>
        <fullName evidence="3">Adenine nucleotide alpha hydrolases-like protein</fullName>
    </submittedName>
</protein>
<dbReference type="Gene3D" id="3.40.50.620">
    <property type="entry name" value="HUPs"/>
    <property type="match status" value="1"/>
</dbReference>
<dbReference type="PANTHER" id="PTHR47815:SF1">
    <property type="entry name" value="UNIVERSAL STRESS PROTEIN A FAMILY PROTEIN C25B2.10"/>
    <property type="match status" value="1"/>
</dbReference>
<dbReference type="AlphaFoldDB" id="A0A3N4HZN0"/>
<feature type="non-terminal residue" evidence="3">
    <location>
        <position position="1"/>
    </location>
</feature>